<evidence type="ECO:0000313" key="3">
    <source>
        <dbReference type="EMBL" id="RCX09233.1"/>
    </source>
</evidence>
<comment type="similarity">
    <text evidence="1 2">Belongs to the UPF0301 (AlgH) family.</text>
</comment>
<dbReference type="SUPFAM" id="SSF143456">
    <property type="entry name" value="VC0467-like"/>
    <property type="match status" value="1"/>
</dbReference>
<dbReference type="Proteomes" id="UP000252174">
    <property type="component" value="Unassembled WGS sequence"/>
</dbReference>
<proteinExistence type="inferred from homology"/>
<comment type="caution">
    <text evidence="3">The sequence shown here is derived from an EMBL/GenBank/DDBJ whole genome shotgun (WGS) entry which is preliminary data.</text>
</comment>
<keyword evidence="4" id="KW-1185">Reference proteome</keyword>
<dbReference type="OrthoDB" id="9807486at2"/>
<dbReference type="RefSeq" id="WP_114483575.1">
    <property type="nucleotide sequence ID" value="NZ_QPJU01000006.1"/>
</dbReference>
<protein>
    <recommendedName>
        <fullName evidence="2">UPF0301 protein DFR45_106121</fullName>
    </recommendedName>
</protein>
<dbReference type="PANTHER" id="PTHR30327:SF1">
    <property type="entry name" value="UPF0301 PROTEIN YQGE"/>
    <property type="match status" value="1"/>
</dbReference>
<dbReference type="AlphaFoldDB" id="A0A369AJH0"/>
<name>A0A369AJH0_9BURK</name>
<dbReference type="InterPro" id="IPR003774">
    <property type="entry name" value="AlgH-like"/>
</dbReference>
<evidence type="ECO:0000256" key="2">
    <source>
        <dbReference type="HAMAP-Rule" id="MF_00758"/>
    </source>
</evidence>
<accession>A0A369AJH0</accession>
<dbReference type="EMBL" id="QPJU01000006">
    <property type="protein sequence ID" value="RCX09233.1"/>
    <property type="molecule type" value="Genomic_DNA"/>
</dbReference>
<evidence type="ECO:0000313" key="4">
    <source>
        <dbReference type="Proteomes" id="UP000252174"/>
    </source>
</evidence>
<gene>
    <name evidence="3" type="ORF">DFR45_106121</name>
</gene>
<dbReference type="NCBIfam" id="NF001266">
    <property type="entry name" value="PRK00228.1-1"/>
    <property type="match status" value="1"/>
</dbReference>
<evidence type="ECO:0000256" key="1">
    <source>
        <dbReference type="ARBA" id="ARBA00009600"/>
    </source>
</evidence>
<dbReference type="GO" id="GO:0005829">
    <property type="term" value="C:cytosol"/>
    <property type="evidence" value="ECO:0007669"/>
    <property type="project" value="TreeGrafter"/>
</dbReference>
<sequence>MSVDPAPMNLTHHFLIAMPGVRDALFARSVVYVCEHNERGTLGLIINKPSDITLGQLFDKLDLPLQRADLAAQPVLQGGPVQTDRGFVLHEAVHPTAAGDAQPQDETLYASTLRIPGGLEMTTSKDVLEALSTGGGPQRLLITLGYSAWGEGQLESELRENAWLTVEADLAVLFDTPVSERYDRALALLGLQSWMLSAEAGHA</sequence>
<dbReference type="PANTHER" id="PTHR30327">
    <property type="entry name" value="UNCHARACTERIZED PROTEIN YQGE"/>
    <property type="match status" value="1"/>
</dbReference>
<reference evidence="3 4" key="1">
    <citation type="submission" date="2018-07" db="EMBL/GenBank/DDBJ databases">
        <title>Genomic Encyclopedia of Type Strains, Phase IV (KMG-IV): sequencing the most valuable type-strain genomes for metagenomic binning, comparative biology and taxonomic classification.</title>
        <authorList>
            <person name="Goeker M."/>
        </authorList>
    </citation>
    <scope>NUCLEOTIDE SEQUENCE [LARGE SCALE GENOMIC DNA]</scope>
    <source>
        <strain evidence="3 4">DSM 100911</strain>
    </source>
</reference>
<dbReference type="Pfam" id="PF02622">
    <property type="entry name" value="DUF179"/>
    <property type="match status" value="1"/>
</dbReference>
<dbReference type="Gene3D" id="3.40.1740.10">
    <property type="entry name" value="VC0467-like"/>
    <property type="match status" value="1"/>
</dbReference>
<organism evidence="3 4">
    <name type="scientific">Extensimonas vulgaris</name>
    <dbReference type="NCBI Taxonomy" id="1031594"/>
    <lineage>
        <taxon>Bacteria</taxon>
        <taxon>Pseudomonadati</taxon>
        <taxon>Pseudomonadota</taxon>
        <taxon>Betaproteobacteria</taxon>
        <taxon>Burkholderiales</taxon>
        <taxon>Comamonadaceae</taxon>
        <taxon>Extensimonas</taxon>
    </lineage>
</organism>
<dbReference type="HAMAP" id="MF_00758">
    <property type="entry name" value="UPF0301"/>
    <property type="match status" value="1"/>
</dbReference>